<dbReference type="PANTHER" id="PTHR13370:SF3">
    <property type="entry name" value="TRNA (GUANINE(10)-N2)-METHYLTRANSFERASE HOMOLOG"/>
    <property type="match status" value="1"/>
</dbReference>
<evidence type="ECO:0000256" key="1">
    <source>
        <dbReference type="ARBA" id="ARBA00004496"/>
    </source>
</evidence>
<evidence type="ECO:0000313" key="14">
    <source>
        <dbReference type="Proteomes" id="UP000029725"/>
    </source>
</evidence>
<dbReference type="EMBL" id="JMKJ01000590">
    <property type="protein sequence ID" value="KGG50251.1"/>
    <property type="molecule type" value="Genomic_DNA"/>
</dbReference>
<dbReference type="InterPro" id="IPR059073">
    <property type="entry name" value="TRMT11_N"/>
</dbReference>
<evidence type="ECO:0000256" key="9">
    <source>
        <dbReference type="ARBA" id="ARBA00066937"/>
    </source>
</evidence>
<dbReference type="GO" id="GO:0005737">
    <property type="term" value="C:cytoplasm"/>
    <property type="evidence" value="ECO:0007669"/>
    <property type="project" value="UniProtKB-SubCell"/>
</dbReference>
<sequence length="437" mass="49063">MNHDFFLSPEYPFVLRFAHQHLSFRLPELFSLLELFEVSDLVKIPSDLSFLEYCPFLPIGGIPLDVLKQIVSRSILIRDLYQNYCYSSSVDDLIVDVEKSCTIREMLAPLSTSSFKFTFDTFGSTLSAEQQMAIINRFSFLPLKGPIKLQDPDETFVVFGCLSSKTWNFDPEIWLFGRLMAQSSRYLVDVFDLKKRSYIGITSMNAELSLIMSNMALIKKGSFFFDPFVGTGSFLLTGAYFGGLALGCDIDGRQIRGKGHSDIKSNARQYNVSSNILGAFICDITRNPLRCDLEIFDAIITDPPYGVRAGAKKITPLSSLLVSKVADCMKPVYPKTAPYPTSQVYADLVDFSAVRLVVGGRVVFWIPSTDEDSSGAELDVPAHPCMKLVAKSEQKLNTWSRWLITMQKIASPSSLPNPPACEVEPRFFRTEYFRSPN</sequence>
<dbReference type="RefSeq" id="XP_013236678.1">
    <property type="nucleotide sequence ID" value="XM_013381224.1"/>
</dbReference>
<dbReference type="InterPro" id="IPR000241">
    <property type="entry name" value="RlmKL-like_Mtase"/>
</dbReference>
<feature type="domain" description="Ribosomal RNA large subunit methyltransferase K/L-like methyltransferase" evidence="11">
    <location>
        <begin position="195"/>
        <end position="315"/>
    </location>
</feature>
<protein>
    <recommendedName>
        <fullName evidence="9">tRNA (guanine(10)-N(2))-methyltransferase</fullName>
        <ecNumber evidence="9">2.1.1.214</ecNumber>
    </recommendedName>
</protein>
<evidence type="ECO:0000259" key="11">
    <source>
        <dbReference type="Pfam" id="PF01170"/>
    </source>
</evidence>
<feature type="domain" description="tRNA (guanine(10)-N(2))-methyltransferase TRMT11 N-terminal" evidence="12">
    <location>
        <begin position="13"/>
        <end position="185"/>
    </location>
</feature>
<evidence type="ECO:0000256" key="7">
    <source>
        <dbReference type="ARBA" id="ARBA00022694"/>
    </source>
</evidence>
<evidence type="ECO:0000256" key="4">
    <source>
        <dbReference type="ARBA" id="ARBA00022603"/>
    </source>
</evidence>
<keyword evidence="3 10" id="KW-0820">tRNA-binding</keyword>
<evidence type="ECO:0000256" key="2">
    <source>
        <dbReference type="ARBA" id="ARBA00022490"/>
    </source>
</evidence>
<dbReference type="GO" id="GO:0160102">
    <property type="term" value="F:tRNA (guanine(10)-N2)-methyltransferase activity"/>
    <property type="evidence" value="ECO:0007669"/>
    <property type="project" value="UniProtKB-EC"/>
</dbReference>
<evidence type="ECO:0000259" key="12">
    <source>
        <dbReference type="Pfam" id="PF25904"/>
    </source>
</evidence>
<keyword evidence="4 10" id="KW-0489">Methyltransferase</keyword>
<dbReference type="InterPro" id="IPR002052">
    <property type="entry name" value="DNA_methylase_N6_adenine_CS"/>
</dbReference>
<comment type="similarity">
    <text evidence="10">Belongs to the class I-like SAM-binding methyltransferase superfamily. TRM11 methyltransferase family.</text>
</comment>
<evidence type="ECO:0000256" key="10">
    <source>
        <dbReference type="PROSITE-ProRule" id="PRU00959"/>
    </source>
</evidence>
<evidence type="ECO:0000313" key="13">
    <source>
        <dbReference type="EMBL" id="KGG50251.1"/>
    </source>
</evidence>
<comment type="caution">
    <text evidence="13">The sequence shown here is derived from an EMBL/GenBank/DDBJ whole genome shotgun (WGS) entry which is preliminary data.</text>
</comment>
<keyword evidence="6 10" id="KW-0949">S-adenosyl-L-methionine</keyword>
<evidence type="ECO:0000256" key="8">
    <source>
        <dbReference type="ARBA" id="ARBA00022884"/>
    </source>
</evidence>
<dbReference type="InterPro" id="IPR016691">
    <property type="entry name" value="TRMT11"/>
</dbReference>
<dbReference type="GeneID" id="25260860"/>
<reference evidence="13 14" key="1">
    <citation type="submission" date="2014-04" db="EMBL/GenBank/DDBJ databases">
        <title>A new species of microsporidia sheds light on the evolution of extreme parasitism.</title>
        <authorList>
            <person name="Haag K.L."/>
            <person name="James T.Y."/>
            <person name="Larsson R."/>
            <person name="Schaer T.M."/>
            <person name="Refardt D."/>
            <person name="Pombert J.-F."/>
            <person name="Ebert D."/>
        </authorList>
    </citation>
    <scope>NUCLEOTIDE SEQUENCE [LARGE SCALE GENOMIC DNA]</scope>
    <source>
        <strain evidence="13 14">UGP3</strain>
        <tissue evidence="13">Spores</tissue>
    </source>
</reference>
<dbReference type="GO" id="GO:0032259">
    <property type="term" value="P:methylation"/>
    <property type="evidence" value="ECO:0007669"/>
    <property type="project" value="UniProtKB-UniRule"/>
</dbReference>
<name>A0A098VR82_9MICR</name>
<dbReference type="GO" id="GO:0008033">
    <property type="term" value="P:tRNA processing"/>
    <property type="evidence" value="ECO:0007669"/>
    <property type="project" value="UniProtKB-UniRule"/>
</dbReference>
<dbReference type="GO" id="GO:0043527">
    <property type="term" value="C:tRNA methyltransferase complex"/>
    <property type="evidence" value="ECO:0007669"/>
    <property type="project" value="UniProtKB-ARBA"/>
</dbReference>
<keyword evidence="7 10" id="KW-0819">tRNA processing</keyword>
<dbReference type="OrthoDB" id="333024at2759"/>
<dbReference type="PROSITE" id="PS51627">
    <property type="entry name" value="SAM_MT_TRM11"/>
    <property type="match status" value="1"/>
</dbReference>
<evidence type="ECO:0000256" key="6">
    <source>
        <dbReference type="ARBA" id="ARBA00022691"/>
    </source>
</evidence>
<dbReference type="InterPro" id="IPR029063">
    <property type="entry name" value="SAM-dependent_MTases_sf"/>
</dbReference>
<evidence type="ECO:0000256" key="5">
    <source>
        <dbReference type="ARBA" id="ARBA00022679"/>
    </source>
</evidence>
<dbReference type="PANTHER" id="PTHR13370">
    <property type="entry name" value="RNA METHYLASE-RELATED"/>
    <property type="match status" value="1"/>
</dbReference>
<dbReference type="HOGENOM" id="CLU_029646_3_0_1"/>
<dbReference type="Pfam" id="PF25904">
    <property type="entry name" value="Tmrp11_N"/>
    <property type="match status" value="1"/>
</dbReference>
<dbReference type="Pfam" id="PF01170">
    <property type="entry name" value="UPF0020"/>
    <property type="match status" value="1"/>
</dbReference>
<dbReference type="Gene3D" id="3.40.50.150">
    <property type="entry name" value="Vaccinia Virus protein VP39"/>
    <property type="match status" value="1"/>
</dbReference>
<dbReference type="GO" id="GO:0000049">
    <property type="term" value="F:tRNA binding"/>
    <property type="evidence" value="ECO:0007669"/>
    <property type="project" value="UniProtKB-UniRule"/>
</dbReference>
<keyword evidence="14" id="KW-1185">Reference proteome</keyword>
<proteinExistence type="inferred from homology"/>
<organism evidence="13 14">
    <name type="scientific">Mitosporidium daphniae</name>
    <dbReference type="NCBI Taxonomy" id="1485682"/>
    <lineage>
        <taxon>Eukaryota</taxon>
        <taxon>Fungi</taxon>
        <taxon>Fungi incertae sedis</taxon>
        <taxon>Microsporidia</taxon>
        <taxon>Mitosporidium</taxon>
    </lineage>
</organism>
<dbReference type="PROSITE" id="PS00092">
    <property type="entry name" value="N6_MTASE"/>
    <property type="match status" value="1"/>
</dbReference>
<keyword evidence="2" id="KW-0963">Cytoplasm</keyword>
<keyword evidence="8 10" id="KW-0694">RNA-binding</keyword>
<accession>A0A098VR82</accession>
<gene>
    <name evidence="13" type="ORF">DI09_7p300</name>
</gene>
<dbReference type="SUPFAM" id="SSF53335">
    <property type="entry name" value="S-adenosyl-L-methionine-dependent methyltransferases"/>
    <property type="match status" value="1"/>
</dbReference>
<dbReference type="VEuPathDB" id="MicrosporidiaDB:DI09_7p300"/>
<comment type="subcellular location">
    <subcellularLocation>
        <location evidence="1">Cytoplasm</location>
    </subcellularLocation>
</comment>
<dbReference type="PIRSF" id="PIRSF017259">
    <property type="entry name" value="tRNA_mtfrase_TRM11"/>
    <property type="match status" value="1"/>
</dbReference>
<keyword evidence="5 10" id="KW-0808">Transferase</keyword>
<evidence type="ECO:0000256" key="3">
    <source>
        <dbReference type="ARBA" id="ARBA00022555"/>
    </source>
</evidence>
<dbReference type="EC" id="2.1.1.214" evidence="9"/>
<dbReference type="Proteomes" id="UP000029725">
    <property type="component" value="Unassembled WGS sequence"/>
</dbReference>
<dbReference type="AlphaFoldDB" id="A0A098VR82"/>